<reference evidence="9 10" key="1">
    <citation type="submission" date="2019-01" db="EMBL/GenBank/DDBJ databases">
        <title>Florfenicol resistance in Enterobacteriaceae and whole-genome sequence analysis of florfenicol-resistant Leclercia adecarboxylata strain R25.</title>
        <authorList>
            <person name="Bao Q."/>
            <person name="Ying Y."/>
        </authorList>
    </citation>
    <scope>NUCLEOTIDE SEQUENCE [LARGE SCALE GENOMIC DNA]</scope>
    <source>
        <strain evidence="9 10">R25</strain>
    </source>
</reference>
<dbReference type="Gene3D" id="3.40.50.150">
    <property type="entry name" value="Vaccinia Virus protein VP39"/>
    <property type="match status" value="1"/>
</dbReference>
<keyword evidence="2" id="KW-0328">Glycosyltransferase</keyword>
<dbReference type="InterPro" id="IPR041698">
    <property type="entry name" value="Methyltransf_25"/>
</dbReference>
<dbReference type="InterPro" id="IPR051939">
    <property type="entry name" value="Glycosyltr_41/O-GlcNAc_trsf"/>
</dbReference>
<dbReference type="SUPFAM" id="SSF48452">
    <property type="entry name" value="TPR-like"/>
    <property type="match status" value="1"/>
</dbReference>
<feature type="domain" description="O-GlcNAc transferase C-terminal" evidence="8">
    <location>
        <begin position="952"/>
        <end position="1109"/>
    </location>
</feature>
<name>A0AAP9D9H3_9ENTR</name>
<dbReference type="Proteomes" id="UP000317812">
    <property type="component" value="Chromosome"/>
</dbReference>
<dbReference type="Gene3D" id="3.40.50.11380">
    <property type="match status" value="1"/>
</dbReference>
<dbReference type="InterPro" id="IPR029489">
    <property type="entry name" value="OGT/SEC/SPY_C"/>
</dbReference>
<organism evidence="9 10">
    <name type="scientific">Leclercia adecarboxylata</name>
    <dbReference type="NCBI Taxonomy" id="83655"/>
    <lineage>
        <taxon>Bacteria</taxon>
        <taxon>Pseudomonadati</taxon>
        <taxon>Pseudomonadota</taxon>
        <taxon>Gammaproteobacteria</taxon>
        <taxon>Enterobacterales</taxon>
        <taxon>Enterobacteriaceae</taxon>
        <taxon>Leclercia</taxon>
    </lineage>
</organism>
<evidence type="ECO:0000256" key="4">
    <source>
        <dbReference type="ARBA" id="ARBA00022737"/>
    </source>
</evidence>
<dbReference type="RefSeq" id="WP_142486294.1">
    <property type="nucleotide sequence ID" value="NZ_CP035382.1"/>
</dbReference>
<evidence type="ECO:0000256" key="1">
    <source>
        <dbReference type="ARBA" id="ARBA00004922"/>
    </source>
</evidence>
<dbReference type="Pfam" id="PF13844">
    <property type="entry name" value="Glyco_transf_41"/>
    <property type="match status" value="2"/>
</dbReference>
<dbReference type="CDD" id="cd02440">
    <property type="entry name" value="AdoMet_MTases"/>
    <property type="match status" value="1"/>
</dbReference>
<dbReference type="Pfam" id="PF13649">
    <property type="entry name" value="Methyltransf_25"/>
    <property type="match status" value="1"/>
</dbReference>
<evidence type="ECO:0000259" key="8">
    <source>
        <dbReference type="Pfam" id="PF13844"/>
    </source>
</evidence>
<comment type="pathway">
    <text evidence="1">Protein modification; protein glycosylation.</text>
</comment>
<feature type="domain" description="Methyltransferase regulatory" evidence="6">
    <location>
        <begin position="217"/>
        <end position="301"/>
    </location>
</feature>
<dbReference type="InterPro" id="IPR029063">
    <property type="entry name" value="SAM-dependent_MTases_sf"/>
</dbReference>
<keyword evidence="9" id="KW-0489">Methyltransferase</keyword>
<dbReference type="InterPro" id="IPR018773">
    <property type="entry name" value="MeTrfase_reg_dom_prd"/>
</dbReference>
<dbReference type="GO" id="GO:0008168">
    <property type="term" value="F:methyltransferase activity"/>
    <property type="evidence" value="ECO:0007669"/>
    <property type="project" value="UniProtKB-KW"/>
</dbReference>
<dbReference type="EMBL" id="CP035382">
    <property type="protein sequence ID" value="QDK17059.1"/>
    <property type="molecule type" value="Genomic_DNA"/>
</dbReference>
<feature type="domain" description="O-GlcNAc transferase C-terminal" evidence="8">
    <location>
        <begin position="770"/>
        <end position="927"/>
    </location>
</feature>
<accession>A0AAP9D9H3</accession>
<dbReference type="Gene3D" id="1.25.40.10">
    <property type="entry name" value="Tetratricopeptide repeat domain"/>
    <property type="match status" value="1"/>
</dbReference>
<evidence type="ECO:0000313" key="10">
    <source>
        <dbReference type="Proteomes" id="UP000317812"/>
    </source>
</evidence>
<dbReference type="Gene3D" id="3.40.50.2000">
    <property type="entry name" value="Glycogen Phosphorylase B"/>
    <property type="match status" value="1"/>
</dbReference>
<keyword evidence="3" id="KW-0808">Transferase</keyword>
<evidence type="ECO:0000256" key="3">
    <source>
        <dbReference type="ARBA" id="ARBA00022679"/>
    </source>
</evidence>
<evidence type="ECO:0000256" key="5">
    <source>
        <dbReference type="ARBA" id="ARBA00022803"/>
    </source>
</evidence>
<dbReference type="InterPro" id="IPR011990">
    <property type="entry name" value="TPR-like_helical_dom_sf"/>
</dbReference>
<evidence type="ECO:0000259" key="6">
    <source>
        <dbReference type="Pfam" id="PF10119"/>
    </source>
</evidence>
<dbReference type="SUPFAM" id="SSF53335">
    <property type="entry name" value="S-adenosyl-L-methionine-dependent methyltransferases"/>
    <property type="match status" value="1"/>
</dbReference>
<dbReference type="PANTHER" id="PTHR44835">
    <property type="entry name" value="UDP-N-ACETYLGLUCOSAMINE--PEPTIDE N-ACETYLGLUCOSAMINYLTRANSFERASE SPINDLY-RELATED"/>
    <property type="match status" value="1"/>
</dbReference>
<proteinExistence type="predicted"/>
<evidence type="ECO:0000313" key="9">
    <source>
        <dbReference type="EMBL" id="QDK17059.1"/>
    </source>
</evidence>
<evidence type="ECO:0000256" key="2">
    <source>
        <dbReference type="ARBA" id="ARBA00022676"/>
    </source>
</evidence>
<keyword evidence="4" id="KW-0677">Repeat</keyword>
<dbReference type="GO" id="GO:0032259">
    <property type="term" value="P:methylation"/>
    <property type="evidence" value="ECO:0007669"/>
    <property type="project" value="UniProtKB-KW"/>
</dbReference>
<dbReference type="PANTHER" id="PTHR44835:SF1">
    <property type="entry name" value="PROTEIN O-GLCNAC TRANSFERASE"/>
    <property type="match status" value="1"/>
</dbReference>
<dbReference type="Pfam" id="PF10119">
    <property type="entry name" value="MethyTransf_Reg"/>
    <property type="match status" value="1"/>
</dbReference>
<evidence type="ECO:0000259" key="7">
    <source>
        <dbReference type="Pfam" id="PF13649"/>
    </source>
</evidence>
<keyword evidence="5" id="KW-0802">TPR repeat</keyword>
<dbReference type="GO" id="GO:0016757">
    <property type="term" value="F:glycosyltransferase activity"/>
    <property type="evidence" value="ECO:0007669"/>
    <property type="project" value="UniProtKB-KW"/>
</dbReference>
<dbReference type="AlphaFoldDB" id="A0AAP9D9H3"/>
<feature type="domain" description="Methyltransferase" evidence="7">
    <location>
        <begin position="47"/>
        <end position="145"/>
    </location>
</feature>
<gene>
    <name evidence="9" type="ORF">ES815_01545</name>
</gene>
<sequence length="1155" mass="130427">MNNVVNNETPAGFTLSGSRRLYSSIDHIRAAAWLYGVETARTRHASVLVLGCGNGEELLATSVKYPYANVVGIELETENRQEAMLATLASGRDNLQLYSASIDTFLEVDLGKFDFIIVQGSFTFLANSLMDAILLSCQQRLSEKGIIAVDWFCQPGAKFAETLRDALQIHSSRADSHSGQIEHARAMLAWLDQTTDETSTTKKLITNTNEKSQELSDALLSHHYLRNDHTASYLIEFNERIENNGLAYVGDIRPATEHASYYDDNITQSWLELSYGAGKVLTQQYLDIAVKRNRRFSLLVKASRSAEVQETVDYDRLAGMRWAGSFRRKSQHIRHSPNLLAGHDGTPIATEDITTLGILDILGEAWPLSVSFEQLVFHTRLPDDDPLEYDELAHRKKVLAALTALFKTNFAGLHYLRETEPVSDQHELGMAPYVIAQLKARPDASALINLWYERVNVSDEERTFLLDTKITQDEEHRLLLEGLIFKGLLAGSVIGWKRYYQLMASQTDLTEVGRIATALLLFSSNESAGGFYTSEYEKIANKMTLSTQSGTDPEVDADMIIEINKLIIKGENARARELVAEKLSLLQESLNGNYYLVRFYKRVADYPAAILALTRMLSFNSTSLFIYSELAMALHEYRMSWHAGRLVRAILRCDNTSGPDWYLLGILHKESKTLERAEYCARKGVDLVPTSKQMVSLLGSCLCEQAKTDEGIAFLKKSIKDPLVDFGNMGSLAFILTHSGNASVQEILECHLGFANGAMHWAEKQKFEGYRPADKNINRKLRIGFVSGDFKENHPVNFFFLPVWDSLDRRKFELFAYNSAPAYGRNPGTDYYEKTSDGWREVQHTSTTELAEMIKQDQIDILIDLAGHTAFSRLMTFALKPAPVQISWVGYHATTGLPTMDYYATIFPVPKDPALEAQFTEKLIYLSLPRNFGTKEESPEINILPAFENNYFTFGSFNRPNKVNDSVLDIWAQILLAVPSSRMIVANMPMVTWPELEHKFEIRGIDKDRITLREATDMQSYLKAHNEVDLLLDTFPFTGGTVTSHAAWMGVPTVSLSGETLVSRQGASIMYSLGLPEFIAHSKEEYVANAVGWTRRLNELYSIRMNLRNSMKIKHNQKENIADYVEQMLHKCWQDYCEGREPESFSVGEIYEINK</sequence>
<protein>
    <submittedName>
        <fullName evidence="9">Methyltransferase domain-containing protein</fullName>
    </submittedName>
</protein>